<dbReference type="CDD" id="cd04474">
    <property type="entry name" value="RPA1_DBD_A"/>
    <property type="match status" value="1"/>
</dbReference>
<dbReference type="Pfam" id="PF08646">
    <property type="entry name" value="Rep_fac-A_C"/>
    <property type="match status" value="1"/>
</dbReference>
<comment type="similarity">
    <text evidence="2 9">Belongs to the replication factor A protein 1 family.</text>
</comment>
<dbReference type="InterPro" id="IPR047192">
    <property type="entry name" value="Euk_RPA1_DBD_C"/>
</dbReference>
<keyword evidence="15" id="KW-1185">Reference proteome</keyword>
<feature type="domain" description="Replication protein A OB" evidence="13">
    <location>
        <begin position="290"/>
        <end position="377"/>
    </location>
</feature>
<dbReference type="CDD" id="cd04475">
    <property type="entry name" value="RPA1_DBD_B"/>
    <property type="match status" value="1"/>
</dbReference>
<dbReference type="GeneID" id="90541980"/>
<evidence type="ECO:0000256" key="9">
    <source>
        <dbReference type="RuleBase" id="RU364130"/>
    </source>
</evidence>
<dbReference type="Pfam" id="PF04057">
    <property type="entry name" value="Rep-A_N"/>
    <property type="match status" value="1"/>
</dbReference>
<evidence type="ECO:0000256" key="5">
    <source>
        <dbReference type="ARBA" id="ARBA00022771"/>
    </source>
</evidence>
<dbReference type="GO" id="GO:0006310">
    <property type="term" value="P:DNA recombination"/>
    <property type="evidence" value="ECO:0007669"/>
    <property type="project" value="InterPro"/>
</dbReference>
<name>A0AAX4JDS7_9MICR</name>
<dbReference type="InterPro" id="IPR004591">
    <property type="entry name" value="Rfa1"/>
</dbReference>
<dbReference type="GO" id="GO:0000781">
    <property type="term" value="C:chromosome, telomeric region"/>
    <property type="evidence" value="ECO:0007669"/>
    <property type="project" value="UniProtKB-ARBA"/>
</dbReference>
<dbReference type="SUPFAM" id="SSF50249">
    <property type="entry name" value="Nucleic acid-binding proteins"/>
    <property type="match status" value="4"/>
</dbReference>
<comment type="subcellular location">
    <subcellularLocation>
        <location evidence="1 9">Nucleus</location>
    </subcellularLocation>
</comment>
<dbReference type="InterPro" id="IPR012340">
    <property type="entry name" value="NA-bd_OB-fold"/>
</dbReference>
<gene>
    <name evidence="14" type="ORF">VNE69_07224</name>
</gene>
<sequence>MKIEEGTIEVIYNNQKQNPLFNKPVLQITSLQKIGNKAGEKFRYRANVSDGKFYMRAVFSSDLTPLFDSEKVDKYTLIKLNLWNIRALKDSNYIYIQQIEEYEKCNVEIGKSVNYETGKASLNETRSQAPNITENVKKSKISETENLVNTKVPRVKETTDLNKFTQINAINPFHKMWIIKGRIVSKSEIKKFNSKRGEGKLFSFEFADETGQIKVVAFSEVVDMFYPIIEIGRVYTIQKGLVKMSNKQFSNNNNDYEIHLDVNSEIEKVEDNETPKYFFDFVKIKDMVPSPNPVDVIGIVKDAGEAVSFVVKSTQKESVRRDITLIDETGSIRATFWGGKAEEEIEVDSVLAIKNIKVSDFGGLSLSSVFSSQLHKNPDIPESHSILGWYNEGGKDMKISLPERDVKISLISDVKNQEMPFSAVRATLMFIKEDNMMYDSCKEENCTKKVYKNEFEEYRCEKCDKTSYECNYRYLINANISDSTGQIWGTLFNDQALLLLGLSASDFREMADNDANQSQMFIKKFLYKDYIIKLRSRQDNYNDEIRMRNNITDIKEVNYKEEAMKDIYNIEKYLLNKN</sequence>
<evidence type="ECO:0000256" key="4">
    <source>
        <dbReference type="ARBA" id="ARBA00022723"/>
    </source>
</evidence>
<keyword evidence="7 9" id="KW-0238">DNA-binding</keyword>
<dbReference type="GO" id="GO:0008270">
    <property type="term" value="F:zinc ion binding"/>
    <property type="evidence" value="ECO:0007669"/>
    <property type="project" value="UniProtKB-KW"/>
</dbReference>
<dbReference type="EMBL" id="CP142732">
    <property type="protein sequence ID" value="WUR04158.1"/>
    <property type="molecule type" value="Genomic_DNA"/>
</dbReference>
<accession>A0AAX4JDS7</accession>
<evidence type="ECO:0000256" key="8">
    <source>
        <dbReference type="ARBA" id="ARBA00023242"/>
    </source>
</evidence>
<evidence type="ECO:0000313" key="14">
    <source>
        <dbReference type="EMBL" id="WUR04158.1"/>
    </source>
</evidence>
<dbReference type="KEGG" id="vnx:VNE69_07224"/>
<dbReference type="GO" id="GO:0007004">
    <property type="term" value="P:telomere maintenance via telomerase"/>
    <property type="evidence" value="ECO:0007669"/>
    <property type="project" value="UniProtKB-ARBA"/>
</dbReference>
<feature type="domain" description="OB" evidence="10">
    <location>
        <begin position="178"/>
        <end position="259"/>
    </location>
</feature>
<dbReference type="GO" id="GO:0006281">
    <property type="term" value="P:DNA repair"/>
    <property type="evidence" value="ECO:0007669"/>
    <property type="project" value="InterPro"/>
</dbReference>
<dbReference type="GO" id="GO:0006260">
    <property type="term" value="P:DNA replication"/>
    <property type="evidence" value="ECO:0007669"/>
    <property type="project" value="UniProtKB-KW"/>
</dbReference>
<keyword evidence="3 9" id="KW-0235">DNA replication</keyword>
<dbReference type="GO" id="GO:0005662">
    <property type="term" value="C:DNA replication factor A complex"/>
    <property type="evidence" value="ECO:0007669"/>
    <property type="project" value="UniProtKB-ARBA"/>
</dbReference>
<keyword evidence="5 9" id="KW-0863">Zinc-finger</keyword>
<feature type="domain" description="Replication factor-A protein 1 N-terminal" evidence="11">
    <location>
        <begin position="5"/>
        <end position="100"/>
    </location>
</feature>
<comment type="function">
    <text evidence="9">As part of the replication protein A (RPA/RP-A), a single-stranded DNA-binding heterotrimeric complex, may play an essential role in DNA replication, recombination and repair. Binds and stabilizes single-stranded DNA intermediates, preventing complementary DNA reannealing and recruiting different proteins involved in DNA metabolism.</text>
</comment>
<dbReference type="Gene3D" id="2.40.50.140">
    <property type="entry name" value="Nucleic acid-binding proteins"/>
    <property type="match status" value="4"/>
</dbReference>
<evidence type="ECO:0000256" key="6">
    <source>
        <dbReference type="ARBA" id="ARBA00022833"/>
    </source>
</evidence>
<evidence type="ECO:0000256" key="2">
    <source>
        <dbReference type="ARBA" id="ARBA00005690"/>
    </source>
</evidence>
<keyword evidence="6 9" id="KW-0862">Zinc</keyword>
<protein>
    <recommendedName>
        <fullName evidence="9">Replication protein A subunit</fullName>
    </recommendedName>
</protein>
<dbReference type="InterPro" id="IPR031657">
    <property type="entry name" value="REPA_OB_2"/>
</dbReference>
<dbReference type="AlphaFoldDB" id="A0AAX4JDS7"/>
<dbReference type="PANTHER" id="PTHR47165:SF4">
    <property type="entry name" value="OS03G0429900 PROTEIN"/>
    <property type="match status" value="1"/>
</dbReference>
<dbReference type="CDD" id="cd04476">
    <property type="entry name" value="RPA1_DBD_C"/>
    <property type="match status" value="1"/>
</dbReference>
<keyword evidence="8 9" id="KW-0539">Nucleus</keyword>
<feature type="domain" description="Replication factor A C-terminal" evidence="12">
    <location>
        <begin position="421"/>
        <end position="564"/>
    </location>
</feature>
<evidence type="ECO:0000256" key="7">
    <source>
        <dbReference type="ARBA" id="ARBA00023125"/>
    </source>
</evidence>
<comment type="subunit">
    <text evidence="9">Component of the heterotrimeric canonical replication protein A complex (RPA).</text>
</comment>
<dbReference type="InterPro" id="IPR013955">
    <property type="entry name" value="Rep_factor-A_C"/>
</dbReference>
<dbReference type="GO" id="GO:0003677">
    <property type="term" value="F:DNA binding"/>
    <property type="evidence" value="ECO:0007669"/>
    <property type="project" value="UniProtKB-KW"/>
</dbReference>
<reference evidence="14" key="1">
    <citation type="journal article" date="2024" name="BMC Genomics">
        <title>Functional annotation of a divergent genome using sequence and structure-based similarity.</title>
        <authorList>
            <person name="Svedberg D."/>
            <person name="Winiger R.R."/>
            <person name="Berg A."/>
            <person name="Sharma H."/>
            <person name="Tellgren-Roth C."/>
            <person name="Debrunner-Vossbrinck B.A."/>
            <person name="Vossbrinck C.R."/>
            <person name="Barandun J."/>
        </authorList>
    </citation>
    <scope>NUCLEOTIDE SEQUENCE</scope>
    <source>
        <strain evidence="14">Illinois isolate</strain>
    </source>
</reference>
<evidence type="ECO:0000256" key="3">
    <source>
        <dbReference type="ARBA" id="ARBA00022705"/>
    </source>
</evidence>
<evidence type="ECO:0000259" key="13">
    <source>
        <dbReference type="Pfam" id="PF16900"/>
    </source>
</evidence>
<proteinExistence type="inferred from homology"/>
<dbReference type="Proteomes" id="UP001334084">
    <property type="component" value="Chromosome 7"/>
</dbReference>
<evidence type="ECO:0000259" key="10">
    <source>
        <dbReference type="Pfam" id="PF01336"/>
    </source>
</evidence>
<keyword evidence="4 9" id="KW-0479">Metal-binding</keyword>
<evidence type="ECO:0000259" key="11">
    <source>
        <dbReference type="Pfam" id="PF04057"/>
    </source>
</evidence>
<dbReference type="FunFam" id="2.40.50.140:FF:000090">
    <property type="entry name" value="Replication protein A subunit"/>
    <property type="match status" value="1"/>
</dbReference>
<dbReference type="Pfam" id="PF16900">
    <property type="entry name" value="REPA_OB_2"/>
    <property type="match status" value="1"/>
</dbReference>
<dbReference type="FunFam" id="2.40.50.140:FF:000041">
    <property type="entry name" value="Replication protein A subunit"/>
    <property type="match status" value="1"/>
</dbReference>
<evidence type="ECO:0000259" key="12">
    <source>
        <dbReference type="Pfam" id="PF08646"/>
    </source>
</evidence>
<dbReference type="PANTHER" id="PTHR47165">
    <property type="entry name" value="OS03G0429900 PROTEIN"/>
    <property type="match status" value="1"/>
</dbReference>
<dbReference type="InterPro" id="IPR004365">
    <property type="entry name" value="NA-bd_OB_tRNA"/>
</dbReference>
<dbReference type="FunFam" id="2.40.50.140:FF:000064">
    <property type="entry name" value="Replication protein A subunit"/>
    <property type="match status" value="1"/>
</dbReference>
<organism evidence="14 15">
    <name type="scientific">Vairimorpha necatrix</name>
    <dbReference type="NCBI Taxonomy" id="6039"/>
    <lineage>
        <taxon>Eukaryota</taxon>
        <taxon>Fungi</taxon>
        <taxon>Fungi incertae sedis</taxon>
        <taxon>Microsporidia</taxon>
        <taxon>Nosematidae</taxon>
        <taxon>Vairimorpha</taxon>
    </lineage>
</organism>
<evidence type="ECO:0000256" key="1">
    <source>
        <dbReference type="ARBA" id="ARBA00004123"/>
    </source>
</evidence>
<dbReference type="InterPro" id="IPR007199">
    <property type="entry name" value="Rep_factor-A_N"/>
</dbReference>
<evidence type="ECO:0000313" key="15">
    <source>
        <dbReference type="Proteomes" id="UP001334084"/>
    </source>
</evidence>
<dbReference type="RefSeq" id="XP_065330303.1">
    <property type="nucleotide sequence ID" value="XM_065474231.1"/>
</dbReference>
<dbReference type="Pfam" id="PF01336">
    <property type="entry name" value="tRNA_anti-codon"/>
    <property type="match status" value="1"/>
</dbReference>
<dbReference type="NCBIfam" id="TIGR00617">
    <property type="entry name" value="rpa1"/>
    <property type="match status" value="1"/>
</dbReference>